<comment type="pathway">
    <text evidence="8">Carbohydrate metabolism; D-tagatose 6-phosphate degradation; D-glyceraldehyde 3-phosphate and glycerone phosphate from D-tagatose 6-phosphate: step 1/2.</text>
</comment>
<dbReference type="InterPro" id="IPR022463">
    <property type="entry name" value="1-PFruKinase"/>
</dbReference>
<dbReference type="GO" id="GO:0005829">
    <property type="term" value="C:cytosol"/>
    <property type="evidence" value="ECO:0007669"/>
    <property type="project" value="TreeGrafter"/>
</dbReference>
<protein>
    <recommendedName>
        <fullName evidence="8">Tagatose-6-phosphate kinase</fullName>
        <ecNumber evidence="8">2.7.1.144</ecNumber>
    </recommendedName>
</protein>
<name>A0A0R2AZ27_9LACO</name>
<comment type="catalytic activity">
    <reaction evidence="7 9">
        <text>beta-D-fructose 1-phosphate + ATP = beta-D-fructose 1,6-bisphosphate + ADP + H(+)</text>
        <dbReference type="Rhea" id="RHEA:14213"/>
        <dbReference type="ChEBI" id="CHEBI:15378"/>
        <dbReference type="ChEBI" id="CHEBI:30616"/>
        <dbReference type="ChEBI" id="CHEBI:32966"/>
        <dbReference type="ChEBI" id="CHEBI:138881"/>
        <dbReference type="ChEBI" id="CHEBI:456216"/>
        <dbReference type="EC" id="2.7.1.56"/>
    </reaction>
</comment>
<dbReference type="InterPro" id="IPR029056">
    <property type="entry name" value="Ribokinase-like"/>
</dbReference>
<keyword evidence="3 8" id="KW-0423">Lactose metabolism</keyword>
<keyword evidence="4 8" id="KW-0547">Nucleotide-binding</keyword>
<dbReference type="NCBIfam" id="TIGR03828">
    <property type="entry name" value="pfkB"/>
    <property type="match status" value="1"/>
</dbReference>
<comment type="caution">
    <text evidence="11">The sequence shown here is derived from an EMBL/GenBank/DDBJ whole genome shotgun (WGS) entry which is preliminary data.</text>
</comment>
<dbReference type="GO" id="GO:0005524">
    <property type="term" value="F:ATP binding"/>
    <property type="evidence" value="ECO:0007669"/>
    <property type="project" value="UniProtKB-UniRule"/>
</dbReference>
<dbReference type="EMBL" id="AYZQ01000001">
    <property type="protein sequence ID" value="KRM72573.1"/>
    <property type="molecule type" value="Genomic_DNA"/>
</dbReference>
<organism evidence="11 12">
    <name type="scientific">Lacticaseibacillus brantae DSM 23927</name>
    <dbReference type="NCBI Taxonomy" id="1423727"/>
    <lineage>
        <taxon>Bacteria</taxon>
        <taxon>Bacillati</taxon>
        <taxon>Bacillota</taxon>
        <taxon>Bacilli</taxon>
        <taxon>Lactobacillales</taxon>
        <taxon>Lactobacillaceae</taxon>
        <taxon>Lacticaseibacillus</taxon>
    </lineage>
</organism>
<evidence type="ECO:0000256" key="7">
    <source>
        <dbReference type="ARBA" id="ARBA00047745"/>
    </source>
</evidence>
<dbReference type="PATRIC" id="fig|1423727.3.peg.284"/>
<proteinExistence type="inferred from homology"/>
<keyword evidence="2 8" id="KW-0808">Transferase</keyword>
<keyword evidence="12" id="KW-1185">Reference proteome</keyword>
<comment type="function">
    <text evidence="9">Catalyzes the ATP-dependent phosphorylation of fructose-l-phosphate to fructose-l,6-bisphosphate.</text>
</comment>
<comment type="similarity">
    <text evidence="8">Belongs to the carbohydrate kinase PfkB family. LacC subfamily.</text>
</comment>
<dbReference type="EC" id="2.7.1.144" evidence="8"/>
<dbReference type="OrthoDB" id="9801219at2"/>
<dbReference type="GO" id="GO:0044281">
    <property type="term" value="P:small molecule metabolic process"/>
    <property type="evidence" value="ECO:0007669"/>
    <property type="project" value="UniProtKB-ARBA"/>
</dbReference>
<dbReference type="Pfam" id="PF00294">
    <property type="entry name" value="PfkB"/>
    <property type="match status" value="1"/>
</dbReference>
<gene>
    <name evidence="11" type="ORF">FC34_GL000281</name>
</gene>
<dbReference type="NCBIfam" id="TIGR03168">
    <property type="entry name" value="1-PFK"/>
    <property type="match status" value="1"/>
</dbReference>
<accession>A0A0R2AZ27</accession>
<dbReference type="GO" id="GO:2001059">
    <property type="term" value="P:D-tagatose 6-phosphate catabolic process"/>
    <property type="evidence" value="ECO:0007669"/>
    <property type="project" value="UniProtKB-UniPathway"/>
</dbReference>
<dbReference type="GO" id="GO:0009024">
    <property type="term" value="F:tagatose-6-phosphate kinase activity"/>
    <property type="evidence" value="ECO:0007669"/>
    <property type="project" value="UniProtKB-EC"/>
</dbReference>
<dbReference type="GO" id="GO:0016052">
    <property type="term" value="P:carbohydrate catabolic process"/>
    <property type="evidence" value="ECO:0007669"/>
    <property type="project" value="UniProtKB-ARBA"/>
</dbReference>
<keyword evidence="6 8" id="KW-0067">ATP-binding</keyword>
<dbReference type="STRING" id="1423727.FC34_GL000281"/>
<dbReference type="CDD" id="cd01164">
    <property type="entry name" value="FruK_PfkB_like"/>
    <property type="match status" value="1"/>
</dbReference>
<dbReference type="GO" id="GO:0008662">
    <property type="term" value="F:1-phosphofructokinase activity"/>
    <property type="evidence" value="ECO:0007669"/>
    <property type="project" value="UniProtKB-UniRule"/>
</dbReference>
<evidence type="ECO:0000256" key="6">
    <source>
        <dbReference type="ARBA" id="ARBA00022840"/>
    </source>
</evidence>
<evidence type="ECO:0000256" key="9">
    <source>
        <dbReference type="RuleBase" id="RU369061"/>
    </source>
</evidence>
<dbReference type="PANTHER" id="PTHR46566">
    <property type="entry name" value="1-PHOSPHOFRUCTOKINASE-RELATED"/>
    <property type="match status" value="1"/>
</dbReference>
<feature type="domain" description="Carbohydrate kinase PfkB" evidence="10">
    <location>
        <begin position="7"/>
        <end position="286"/>
    </location>
</feature>
<dbReference type="RefSeq" id="WP_057893598.1">
    <property type="nucleotide sequence ID" value="NZ_AYZQ01000001.1"/>
</dbReference>
<comment type="catalytic activity">
    <reaction evidence="8">
        <text>D-tagatofuranose 6-phosphate + ATP = D-tagatofuranose 1,6-bisphosphate + ADP + H(+)</text>
        <dbReference type="Rhea" id="RHEA:12420"/>
        <dbReference type="ChEBI" id="CHEBI:15378"/>
        <dbReference type="ChEBI" id="CHEBI:30616"/>
        <dbReference type="ChEBI" id="CHEBI:58694"/>
        <dbReference type="ChEBI" id="CHEBI:58695"/>
        <dbReference type="ChEBI" id="CHEBI:456216"/>
        <dbReference type="EC" id="2.7.1.144"/>
    </reaction>
</comment>
<dbReference type="GO" id="GO:0005988">
    <property type="term" value="P:lactose metabolic process"/>
    <property type="evidence" value="ECO:0007669"/>
    <property type="project" value="UniProtKB-KW"/>
</dbReference>
<dbReference type="InterPro" id="IPR011611">
    <property type="entry name" value="PfkB_dom"/>
</dbReference>
<evidence type="ECO:0000256" key="1">
    <source>
        <dbReference type="ARBA" id="ARBA00005380"/>
    </source>
</evidence>
<dbReference type="PROSITE" id="PS00584">
    <property type="entry name" value="PFKB_KINASES_2"/>
    <property type="match status" value="1"/>
</dbReference>
<evidence type="ECO:0000313" key="11">
    <source>
        <dbReference type="EMBL" id="KRM72573.1"/>
    </source>
</evidence>
<keyword evidence="5 9" id="KW-0418">Kinase</keyword>
<dbReference type="PIRSF" id="PIRSF000535">
    <property type="entry name" value="1PFK/6PFK/LacC"/>
    <property type="match status" value="1"/>
</dbReference>
<evidence type="ECO:0000256" key="5">
    <source>
        <dbReference type="ARBA" id="ARBA00022777"/>
    </source>
</evidence>
<comment type="similarity">
    <text evidence="1">Belongs to the carbohydrate kinase pfkB family.</text>
</comment>
<dbReference type="Proteomes" id="UP000051672">
    <property type="component" value="Unassembled WGS sequence"/>
</dbReference>
<sequence length="304" mass="32009">MIYSVTLNPSIDYVVGLNNLTLGRVNRLDNSVLLPGGKGINVSRILKALDLPTTALGFIGGFTGQFITDQLAKLDLPCAFTEIHDNTRINVKLKAEDETELNAPGPQISAEEIAAFKGQLDQLQSGDVVVMAGSLPNGLPESFYRDLIPLIHEHGADFVIDTTGQALLDTLPDHPLVVKPNHHELAELFGDPEYTSLDEIVTAGRKLLDLGAQHVLVSMAGAGALMITADKAWHGTVPAGKVQNSVGAGDSMLAGFTGTFATTHDPLASFQVAIACGSATAFSTDLASAAKIAEVKSTITITEL</sequence>
<dbReference type="AlphaFoldDB" id="A0A0R2AZ27"/>
<dbReference type="FunFam" id="3.40.1190.20:FF:000001">
    <property type="entry name" value="Phosphofructokinase"/>
    <property type="match status" value="1"/>
</dbReference>
<evidence type="ECO:0000313" key="12">
    <source>
        <dbReference type="Proteomes" id="UP000051672"/>
    </source>
</evidence>
<evidence type="ECO:0000256" key="8">
    <source>
        <dbReference type="PIRNR" id="PIRNR000535"/>
    </source>
</evidence>
<evidence type="ECO:0000259" key="10">
    <source>
        <dbReference type="Pfam" id="PF00294"/>
    </source>
</evidence>
<dbReference type="InterPro" id="IPR002173">
    <property type="entry name" value="Carboh/pur_kinase_PfkB_CS"/>
</dbReference>
<evidence type="ECO:0000256" key="2">
    <source>
        <dbReference type="ARBA" id="ARBA00022679"/>
    </source>
</evidence>
<dbReference type="InterPro" id="IPR017583">
    <property type="entry name" value="Tagatose/fructose_Pkinase"/>
</dbReference>
<reference evidence="11 12" key="1">
    <citation type="journal article" date="2015" name="Genome Announc.">
        <title>Expanding the biotechnology potential of lactobacilli through comparative genomics of 213 strains and associated genera.</title>
        <authorList>
            <person name="Sun Z."/>
            <person name="Harris H.M."/>
            <person name="McCann A."/>
            <person name="Guo C."/>
            <person name="Argimon S."/>
            <person name="Zhang W."/>
            <person name="Yang X."/>
            <person name="Jeffery I.B."/>
            <person name="Cooney J.C."/>
            <person name="Kagawa T.F."/>
            <person name="Liu W."/>
            <person name="Song Y."/>
            <person name="Salvetti E."/>
            <person name="Wrobel A."/>
            <person name="Rasinkangas P."/>
            <person name="Parkhill J."/>
            <person name="Rea M.C."/>
            <person name="O'Sullivan O."/>
            <person name="Ritari J."/>
            <person name="Douillard F.P."/>
            <person name="Paul Ross R."/>
            <person name="Yang R."/>
            <person name="Briner A.E."/>
            <person name="Felis G.E."/>
            <person name="de Vos W.M."/>
            <person name="Barrangou R."/>
            <person name="Klaenhammer T.R."/>
            <person name="Caufield P.W."/>
            <person name="Cui Y."/>
            <person name="Zhang H."/>
            <person name="O'Toole P.W."/>
        </authorList>
    </citation>
    <scope>NUCLEOTIDE SEQUENCE [LARGE SCALE GENOMIC DNA]</scope>
    <source>
        <strain evidence="11 12">DSM 23927</strain>
    </source>
</reference>
<dbReference type="UniPathway" id="UPA00704">
    <property type="reaction ID" value="UER00715"/>
</dbReference>
<dbReference type="Gene3D" id="3.40.1190.20">
    <property type="match status" value="1"/>
</dbReference>
<evidence type="ECO:0000256" key="4">
    <source>
        <dbReference type="ARBA" id="ARBA00022741"/>
    </source>
</evidence>
<evidence type="ECO:0000256" key="3">
    <source>
        <dbReference type="ARBA" id="ARBA00022736"/>
    </source>
</evidence>
<dbReference type="PANTHER" id="PTHR46566:SF1">
    <property type="entry name" value="1-PHOSPHOFRUCTOKINASE"/>
    <property type="match status" value="1"/>
</dbReference>
<dbReference type="SUPFAM" id="SSF53613">
    <property type="entry name" value="Ribokinase-like"/>
    <property type="match status" value="1"/>
</dbReference>